<evidence type="ECO:0000259" key="7">
    <source>
        <dbReference type="Pfam" id="PF02897"/>
    </source>
</evidence>
<evidence type="ECO:0000313" key="8">
    <source>
        <dbReference type="EMBL" id="GAA4893051.1"/>
    </source>
</evidence>
<evidence type="ECO:0000256" key="4">
    <source>
        <dbReference type="ARBA" id="ARBA00022801"/>
    </source>
</evidence>
<dbReference type="Gene3D" id="2.130.10.120">
    <property type="entry name" value="Prolyl oligopeptidase, N-terminal domain"/>
    <property type="match status" value="1"/>
</dbReference>
<dbReference type="PRINTS" id="PR00862">
    <property type="entry name" value="PROLIGOPTASE"/>
</dbReference>
<reference evidence="9" key="1">
    <citation type="journal article" date="2019" name="Int. J. Syst. Evol. Microbiol.">
        <title>The Global Catalogue of Microorganisms (GCM) 10K type strain sequencing project: providing services to taxonomists for standard genome sequencing and annotation.</title>
        <authorList>
            <consortium name="The Broad Institute Genomics Platform"/>
            <consortium name="The Broad Institute Genome Sequencing Center for Infectious Disease"/>
            <person name="Wu L."/>
            <person name="Ma J."/>
        </authorList>
    </citation>
    <scope>NUCLEOTIDE SEQUENCE [LARGE SCALE GENOMIC DNA]</scope>
    <source>
        <strain evidence="9">JCM 19125</strain>
    </source>
</reference>
<dbReference type="RefSeq" id="WP_345579245.1">
    <property type="nucleotide sequence ID" value="NZ_BAABLV010000013.1"/>
</dbReference>
<keyword evidence="5" id="KW-0720">Serine protease</keyword>
<evidence type="ECO:0000313" key="9">
    <source>
        <dbReference type="Proteomes" id="UP001501521"/>
    </source>
</evidence>
<organism evidence="8 9">
    <name type="scientific">Tessaracoccus lubricantis</name>
    <dbReference type="NCBI Taxonomy" id="545543"/>
    <lineage>
        <taxon>Bacteria</taxon>
        <taxon>Bacillati</taxon>
        <taxon>Actinomycetota</taxon>
        <taxon>Actinomycetes</taxon>
        <taxon>Propionibacteriales</taxon>
        <taxon>Propionibacteriaceae</taxon>
        <taxon>Tessaracoccus</taxon>
    </lineage>
</organism>
<feature type="domain" description="Peptidase S9A N-terminal" evidence="7">
    <location>
        <begin position="4"/>
        <end position="399"/>
    </location>
</feature>
<dbReference type="Pfam" id="PF00326">
    <property type="entry name" value="Peptidase_S9"/>
    <property type="match status" value="1"/>
</dbReference>
<evidence type="ECO:0000256" key="5">
    <source>
        <dbReference type="ARBA" id="ARBA00022825"/>
    </source>
</evidence>
<dbReference type="EC" id="3.4.21.26" evidence="2"/>
<dbReference type="EMBL" id="BAABLV010000013">
    <property type="protein sequence ID" value="GAA4893051.1"/>
    <property type="molecule type" value="Genomic_DNA"/>
</dbReference>
<keyword evidence="9" id="KW-1185">Reference proteome</keyword>
<proteinExistence type="predicted"/>
<dbReference type="Pfam" id="PF02897">
    <property type="entry name" value="Peptidase_S9_N"/>
    <property type="match status" value="1"/>
</dbReference>
<gene>
    <name evidence="8" type="ORF">GCM10025789_07710</name>
</gene>
<dbReference type="Gene3D" id="3.40.50.1820">
    <property type="entry name" value="alpha/beta hydrolase"/>
    <property type="match status" value="1"/>
</dbReference>
<dbReference type="SUPFAM" id="SSF53474">
    <property type="entry name" value="alpha/beta-Hydrolases"/>
    <property type="match status" value="1"/>
</dbReference>
<dbReference type="PANTHER" id="PTHR42881:SF2">
    <property type="entry name" value="PROLYL ENDOPEPTIDASE"/>
    <property type="match status" value="1"/>
</dbReference>
<sequence>MTYPHTRRDDTVDNLHGTAVPDPYRWLEDADNPEVQEWVAAQRDFTEAQLQHLPARGWFTELMGRIVARPRAGVPLKRGGRWFVSRNDGTSAQDLWYTAPTLEELVDGGEVVLDPNTWSDDGTSSLSTFTVARDGSLMAYARSDGGSDWQHIRTRDLRTGEDLDGEVTAKFSSPAWLPDNSSFLYTTFDEADDARGTATAGLGVARLMIHRPCGDDELLLTFPDEPHTMASGEVSHDDNWLVVSIFRGTENVNRLWVYPITTADGRSTLGEPVKPLDTADAEYTFIRTDGGHLYLHTDLDAPLGRVIRMNVAGGELSEVVPESDATLSAVEASGDGILLAYLDDAQHRVEYRNLDGSSPRPVDLPAGALVALDSSPVRDEAFVGLSTIATPTASFHVPLPVAEPAPATEEPGRPKGPHALPAEPIALTAASERFAPSFTVERHRAPSADGTPVPYFLITPDDDHSGPRPTLLYGYGGFKIPVLADYRPGWSAWLAAGGALAIANLRGGGEFGTRWYDDGRLASKQRVFDDFIGVAEHLISAGVTTSKQLAIYGRSNGGLLVGAALTQRPDLFAAAMPTVGVLDVLRFHKFTIGSAWISDYGDPDTPEGFDAAYAYSPLHRLKEGTQYPPTMILTADHDDRVVPLHSFKFAAALQAVSPAEAWLRVETSAGHGAGKSLQMVASEWADLLAFAAHHTGLVP</sequence>
<evidence type="ECO:0000259" key="6">
    <source>
        <dbReference type="Pfam" id="PF00326"/>
    </source>
</evidence>
<dbReference type="InterPro" id="IPR001375">
    <property type="entry name" value="Peptidase_S9_cat"/>
</dbReference>
<accession>A0ABP9F2S7</accession>
<dbReference type="InterPro" id="IPR002470">
    <property type="entry name" value="Peptidase_S9A"/>
</dbReference>
<dbReference type="InterPro" id="IPR029058">
    <property type="entry name" value="AB_hydrolase_fold"/>
</dbReference>
<dbReference type="InterPro" id="IPR051167">
    <property type="entry name" value="Prolyl_oligopep/macrocyclase"/>
</dbReference>
<comment type="catalytic activity">
    <reaction evidence="1">
        <text>Hydrolysis of Pro-|-Xaa &gt;&gt; Ala-|-Xaa in oligopeptides.</text>
        <dbReference type="EC" id="3.4.21.26"/>
    </reaction>
</comment>
<dbReference type="SUPFAM" id="SSF50993">
    <property type="entry name" value="Peptidase/esterase 'gauge' domain"/>
    <property type="match status" value="1"/>
</dbReference>
<protein>
    <recommendedName>
        <fullName evidence="2">prolyl oligopeptidase</fullName>
        <ecNumber evidence="2">3.4.21.26</ecNumber>
    </recommendedName>
</protein>
<evidence type="ECO:0000256" key="1">
    <source>
        <dbReference type="ARBA" id="ARBA00001070"/>
    </source>
</evidence>
<evidence type="ECO:0000256" key="3">
    <source>
        <dbReference type="ARBA" id="ARBA00022670"/>
    </source>
</evidence>
<evidence type="ECO:0000256" key="2">
    <source>
        <dbReference type="ARBA" id="ARBA00011897"/>
    </source>
</evidence>
<dbReference type="PANTHER" id="PTHR42881">
    <property type="entry name" value="PROLYL ENDOPEPTIDASE"/>
    <property type="match status" value="1"/>
</dbReference>
<dbReference type="Proteomes" id="UP001501521">
    <property type="component" value="Unassembled WGS sequence"/>
</dbReference>
<dbReference type="InterPro" id="IPR023302">
    <property type="entry name" value="Pept_S9A_N"/>
</dbReference>
<comment type="caution">
    <text evidence="8">The sequence shown here is derived from an EMBL/GenBank/DDBJ whole genome shotgun (WGS) entry which is preliminary data.</text>
</comment>
<keyword evidence="3" id="KW-0645">Protease</keyword>
<name>A0ABP9F2S7_9ACTN</name>
<feature type="domain" description="Peptidase S9 prolyl oligopeptidase catalytic" evidence="6">
    <location>
        <begin position="493"/>
        <end position="696"/>
    </location>
</feature>
<keyword evidence="4" id="KW-0378">Hydrolase</keyword>